<evidence type="ECO:0000256" key="4">
    <source>
        <dbReference type="ARBA" id="ARBA00023319"/>
    </source>
</evidence>
<evidence type="ECO:0000256" key="6">
    <source>
        <dbReference type="SAM" id="Phobius"/>
    </source>
</evidence>
<dbReference type="SMART" id="SM00408">
    <property type="entry name" value="IGc2"/>
    <property type="match status" value="2"/>
</dbReference>
<keyword evidence="3" id="KW-1015">Disulfide bond</keyword>
<comment type="caution">
    <text evidence="9">The sequence shown here is derived from an EMBL/GenBank/DDBJ whole genome shotgun (WGS) entry which is preliminary data.</text>
</comment>
<evidence type="ECO:0000256" key="7">
    <source>
        <dbReference type="SAM" id="SignalP"/>
    </source>
</evidence>
<dbReference type="Gene3D" id="2.60.40.10">
    <property type="entry name" value="Immunoglobulins"/>
    <property type="match status" value="3"/>
</dbReference>
<keyword evidence="6" id="KW-1133">Transmembrane helix</keyword>
<keyword evidence="4" id="KW-0393">Immunoglobulin domain</keyword>
<dbReference type="SMART" id="SM00409">
    <property type="entry name" value="IG"/>
    <property type="match status" value="2"/>
</dbReference>
<protein>
    <recommendedName>
        <fullName evidence="8">Ig-like domain-containing protein</fullName>
    </recommendedName>
</protein>
<feature type="transmembrane region" description="Helical" evidence="6">
    <location>
        <begin position="319"/>
        <end position="342"/>
    </location>
</feature>
<dbReference type="FunFam" id="2.60.40.10:FF:000612">
    <property type="entry name" value="palladin isoform X1"/>
    <property type="match status" value="1"/>
</dbReference>
<comment type="similarity">
    <text evidence="1">Belongs to the immunoglobulin superfamily. DCC family.</text>
</comment>
<evidence type="ECO:0000256" key="3">
    <source>
        <dbReference type="ARBA" id="ARBA00023157"/>
    </source>
</evidence>
<keyword evidence="2" id="KW-0677">Repeat</keyword>
<evidence type="ECO:0000313" key="9">
    <source>
        <dbReference type="EMBL" id="GCC17716.1"/>
    </source>
</evidence>
<dbReference type="InterPro" id="IPR013098">
    <property type="entry name" value="Ig_I-set"/>
</dbReference>
<dbReference type="EMBL" id="BEZZ01002773">
    <property type="protein sequence ID" value="GCC17716.1"/>
    <property type="molecule type" value="Genomic_DNA"/>
</dbReference>
<keyword evidence="6" id="KW-0472">Membrane</keyword>
<dbReference type="InterPro" id="IPR036179">
    <property type="entry name" value="Ig-like_dom_sf"/>
</dbReference>
<reference evidence="9 10" key="1">
    <citation type="journal article" date="2018" name="Nat. Ecol. Evol.">
        <title>Shark genomes provide insights into elasmobranch evolution and the origin of vertebrates.</title>
        <authorList>
            <person name="Hara Y"/>
            <person name="Yamaguchi K"/>
            <person name="Onimaru K"/>
            <person name="Kadota M"/>
            <person name="Koyanagi M"/>
            <person name="Keeley SD"/>
            <person name="Tatsumi K"/>
            <person name="Tanaka K"/>
            <person name="Motone F"/>
            <person name="Kageyama Y"/>
            <person name="Nozu R"/>
            <person name="Adachi N"/>
            <person name="Nishimura O"/>
            <person name="Nakagawa R"/>
            <person name="Tanegashima C"/>
            <person name="Kiyatake I"/>
            <person name="Matsumoto R"/>
            <person name="Murakumo K"/>
            <person name="Nishida K"/>
            <person name="Terakita A"/>
            <person name="Kuratani S"/>
            <person name="Sato K"/>
            <person name="Hyodo S Kuraku.S."/>
        </authorList>
    </citation>
    <scope>NUCLEOTIDE SEQUENCE [LARGE SCALE GENOMIC DNA]</scope>
</reference>
<dbReference type="PANTHER" id="PTHR44170">
    <property type="entry name" value="PROTEIN SIDEKICK"/>
    <property type="match status" value="1"/>
</dbReference>
<gene>
    <name evidence="9" type="ORF">chiPu_0020640</name>
</gene>
<dbReference type="SUPFAM" id="SSF49265">
    <property type="entry name" value="Fibronectin type III"/>
    <property type="match status" value="1"/>
</dbReference>
<dbReference type="SMART" id="SM00060">
    <property type="entry name" value="FN3"/>
    <property type="match status" value="1"/>
</dbReference>
<dbReference type="PANTHER" id="PTHR44170:SF40">
    <property type="entry name" value="IMMUNOGLOBULIN SUPERFAMILY DCC SUBCLASS MEMBER 3 ISOFORM X1-RELATED"/>
    <property type="match status" value="1"/>
</dbReference>
<dbReference type="AlphaFoldDB" id="A0A401RI02"/>
<feature type="signal peptide" evidence="7">
    <location>
        <begin position="1"/>
        <end position="29"/>
    </location>
</feature>
<dbReference type="GO" id="GO:0098609">
    <property type="term" value="P:cell-cell adhesion"/>
    <property type="evidence" value="ECO:0007669"/>
    <property type="project" value="TreeGrafter"/>
</dbReference>
<dbReference type="InterPro" id="IPR003961">
    <property type="entry name" value="FN3_dom"/>
</dbReference>
<keyword evidence="7" id="KW-0732">Signal</keyword>
<dbReference type="InterPro" id="IPR003599">
    <property type="entry name" value="Ig_sub"/>
</dbReference>
<name>A0A401RI02_CHIPU</name>
<keyword evidence="10" id="KW-1185">Reference proteome</keyword>
<dbReference type="OrthoDB" id="438268at2759"/>
<dbReference type="FunFam" id="2.60.40.10:FF:000189">
    <property type="entry name" value="Neogenin isoform 3"/>
    <property type="match status" value="1"/>
</dbReference>
<sequence>MSEPASEPQAGVWLTVLLLSLMLDGGLFSELYFVEEPSDVIAVRDRALMLNCQVEGVEPITITWRKDGLPLQGRGRISVLHNGSLCICNFLKKKENNESDVGEYDCTARNRFGILLSRKARVQVATLPRFQTHPQSMKVQLGGVARFECHIFGIPEAKITWELNRVPLNMEDASENIKLTHSNSTLIINHITPSDEAIYQCIAKNSAGTNQASARLAVALSQELPEPPDDVWAEAVSRNAIRLSWKEPAHSVTEEIIGYVLHIRRAAEPSALYEIKMSAFNQHGDGNSTERYVSLRENTELPAPQTPPCDCKASTESPLTGIVVGIHIGMACIIFCVLILMLGYQRSLFGCKGIKESWTVPQAGHSLSQEGQNGHVELDKKDEAGRVMEMTEFVSGKFQNGDAVSENGHDRECSSSQLQVVIEQHPTGPKP</sequence>
<feature type="domain" description="Ig-like" evidence="8">
    <location>
        <begin position="29"/>
        <end position="123"/>
    </location>
</feature>
<feature type="chain" id="PRO_5019214554" description="Ig-like domain-containing protein" evidence="7">
    <location>
        <begin position="30"/>
        <end position="431"/>
    </location>
</feature>
<evidence type="ECO:0000259" key="8">
    <source>
        <dbReference type="PROSITE" id="PS50835"/>
    </source>
</evidence>
<evidence type="ECO:0000256" key="5">
    <source>
        <dbReference type="SAM" id="MobiDB-lite"/>
    </source>
</evidence>
<dbReference type="SUPFAM" id="SSF48726">
    <property type="entry name" value="Immunoglobulin"/>
    <property type="match status" value="2"/>
</dbReference>
<dbReference type="InterPro" id="IPR007110">
    <property type="entry name" value="Ig-like_dom"/>
</dbReference>
<dbReference type="InterPro" id="IPR003598">
    <property type="entry name" value="Ig_sub2"/>
</dbReference>
<feature type="region of interest" description="Disordered" evidence="5">
    <location>
        <begin position="399"/>
        <end position="431"/>
    </location>
</feature>
<keyword evidence="6" id="KW-0812">Transmembrane</keyword>
<dbReference type="InterPro" id="IPR013783">
    <property type="entry name" value="Ig-like_fold"/>
</dbReference>
<dbReference type="InterPro" id="IPR036116">
    <property type="entry name" value="FN3_sf"/>
</dbReference>
<accession>A0A401RI02</accession>
<dbReference type="STRING" id="137246.A0A401RI02"/>
<feature type="domain" description="Ig-like" evidence="8">
    <location>
        <begin position="128"/>
        <end position="217"/>
    </location>
</feature>
<evidence type="ECO:0000313" key="10">
    <source>
        <dbReference type="Proteomes" id="UP000287033"/>
    </source>
</evidence>
<proteinExistence type="inferred from homology"/>
<dbReference type="PROSITE" id="PS50835">
    <property type="entry name" value="IG_LIKE"/>
    <property type="match status" value="2"/>
</dbReference>
<organism evidence="9 10">
    <name type="scientific">Chiloscyllium punctatum</name>
    <name type="common">Brownbanded bambooshark</name>
    <name type="synonym">Hemiscyllium punctatum</name>
    <dbReference type="NCBI Taxonomy" id="137246"/>
    <lineage>
        <taxon>Eukaryota</taxon>
        <taxon>Metazoa</taxon>
        <taxon>Chordata</taxon>
        <taxon>Craniata</taxon>
        <taxon>Vertebrata</taxon>
        <taxon>Chondrichthyes</taxon>
        <taxon>Elasmobranchii</taxon>
        <taxon>Galeomorphii</taxon>
        <taxon>Galeoidea</taxon>
        <taxon>Orectolobiformes</taxon>
        <taxon>Hemiscylliidae</taxon>
        <taxon>Chiloscyllium</taxon>
    </lineage>
</organism>
<dbReference type="CDD" id="cd00063">
    <property type="entry name" value="FN3"/>
    <property type="match status" value="1"/>
</dbReference>
<evidence type="ECO:0000256" key="1">
    <source>
        <dbReference type="ARBA" id="ARBA00009588"/>
    </source>
</evidence>
<evidence type="ECO:0000256" key="2">
    <source>
        <dbReference type="ARBA" id="ARBA00022737"/>
    </source>
</evidence>
<dbReference type="Pfam" id="PF07679">
    <property type="entry name" value="I-set"/>
    <property type="match status" value="2"/>
</dbReference>
<dbReference type="Proteomes" id="UP000287033">
    <property type="component" value="Unassembled WGS sequence"/>
</dbReference>